<organism evidence="1 2">
    <name type="scientific">Tothia fuscella</name>
    <dbReference type="NCBI Taxonomy" id="1048955"/>
    <lineage>
        <taxon>Eukaryota</taxon>
        <taxon>Fungi</taxon>
        <taxon>Dikarya</taxon>
        <taxon>Ascomycota</taxon>
        <taxon>Pezizomycotina</taxon>
        <taxon>Dothideomycetes</taxon>
        <taxon>Pleosporomycetidae</taxon>
        <taxon>Venturiales</taxon>
        <taxon>Cylindrosympodiaceae</taxon>
        <taxon>Tothia</taxon>
    </lineage>
</organism>
<name>A0A9P4NEZ5_9PEZI</name>
<sequence>MLMKVAGIYIHHILTSDFTKKQKNWVSNCGSPNAPALNVAGLLGGSAFVGAGEDSSDGGALYTSEDGTRETGYHIGATDSFTGWAEIVNYNKEKKQVYIYYDLEWIPGIHGNDVKMATLIATCGGSPAIKLSKTGPTNTTSGKFYFMEDGKVLGARGHLHDGGVKVALYLNDKFSCASDAVYGSKEGEGAVASAASIKTISGMTTCNGPFPVKKGDSLKLVAIYDLVKHPLRETGSGKAADVMGRMGVSFTANK</sequence>
<dbReference type="OrthoDB" id="3909749at2759"/>
<accession>A0A9P4NEZ5</accession>
<evidence type="ECO:0000313" key="1">
    <source>
        <dbReference type="EMBL" id="KAF2417726.1"/>
    </source>
</evidence>
<gene>
    <name evidence="1" type="ORF">EJ08DRAFT_703302</name>
</gene>
<protein>
    <submittedName>
        <fullName evidence="1">Uncharacterized protein</fullName>
    </submittedName>
</protein>
<dbReference type="Pfam" id="PF07712">
    <property type="entry name" value="SURNod19"/>
    <property type="match status" value="1"/>
</dbReference>
<dbReference type="EMBL" id="MU007134">
    <property type="protein sequence ID" value="KAF2417726.1"/>
    <property type="molecule type" value="Genomic_DNA"/>
</dbReference>
<keyword evidence="2" id="KW-1185">Reference proteome</keyword>
<reference evidence="1" key="1">
    <citation type="journal article" date="2020" name="Stud. Mycol.">
        <title>101 Dothideomycetes genomes: a test case for predicting lifestyles and emergence of pathogens.</title>
        <authorList>
            <person name="Haridas S."/>
            <person name="Albert R."/>
            <person name="Binder M."/>
            <person name="Bloem J."/>
            <person name="Labutti K."/>
            <person name="Salamov A."/>
            <person name="Andreopoulos B."/>
            <person name="Baker S."/>
            <person name="Barry K."/>
            <person name="Bills G."/>
            <person name="Bluhm B."/>
            <person name="Cannon C."/>
            <person name="Castanera R."/>
            <person name="Culley D."/>
            <person name="Daum C."/>
            <person name="Ezra D."/>
            <person name="Gonzalez J."/>
            <person name="Henrissat B."/>
            <person name="Kuo A."/>
            <person name="Liang C."/>
            <person name="Lipzen A."/>
            <person name="Lutzoni F."/>
            <person name="Magnuson J."/>
            <person name="Mondo S."/>
            <person name="Nolan M."/>
            <person name="Ohm R."/>
            <person name="Pangilinan J."/>
            <person name="Park H.-J."/>
            <person name="Ramirez L."/>
            <person name="Alfaro M."/>
            <person name="Sun H."/>
            <person name="Tritt A."/>
            <person name="Yoshinaga Y."/>
            <person name="Zwiers L.-H."/>
            <person name="Turgeon B."/>
            <person name="Goodwin S."/>
            <person name="Spatafora J."/>
            <person name="Crous P."/>
            <person name="Grigoriev I."/>
        </authorList>
    </citation>
    <scope>NUCLEOTIDE SEQUENCE</scope>
    <source>
        <strain evidence="1">CBS 130266</strain>
    </source>
</reference>
<dbReference type="Proteomes" id="UP000800235">
    <property type="component" value="Unassembled WGS sequence"/>
</dbReference>
<evidence type="ECO:0000313" key="2">
    <source>
        <dbReference type="Proteomes" id="UP000800235"/>
    </source>
</evidence>
<dbReference type="InterPro" id="IPR011692">
    <property type="entry name" value="Stress_up-reg_Nod19"/>
</dbReference>
<comment type="caution">
    <text evidence="1">The sequence shown here is derived from an EMBL/GenBank/DDBJ whole genome shotgun (WGS) entry which is preliminary data.</text>
</comment>
<proteinExistence type="predicted"/>
<dbReference type="AlphaFoldDB" id="A0A9P4NEZ5"/>